<evidence type="ECO:0000313" key="6">
    <source>
        <dbReference type="EMBL" id="KXN68446.1"/>
    </source>
</evidence>
<dbReference type="SUPFAM" id="SSF103473">
    <property type="entry name" value="MFS general substrate transporter"/>
    <property type="match status" value="1"/>
</dbReference>
<evidence type="ECO:0000313" key="7">
    <source>
        <dbReference type="Proteomes" id="UP000070444"/>
    </source>
</evidence>
<evidence type="ECO:0000256" key="3">
    <source>
        <dbReference type="ARBA" id="ARBA00022989"/>
    </source>
</evidence>
<dbReference type="Pfam" id="PF00854">
    <property type="entry name" value="PTR2"/>
    <property type="match status" value="1"/>
</dbReference>
<dbReference type="AlphaFoldDB" id="A0A137P075"/>
<dbReference type="Proteomes" id="UP000070444">
    <property type="component" value="Unassembled WGS sequence"/>
</dbReference>
<feature type="non-terminal residue" evidence="6">
    <location>
        <position position="1"/>
    </location>
</feature>
<gene>
    <name evidence="6" type="ORF">CONCODRAFT_22071</name>
</gene>
<feature type="transmembrane region" description="Helical" evidence="5">
    <location>
        <begin position="72"/>
        <end position="90"/>
    </location>
</feature>
<evidence type="ECO:0000256" key="4">
    <source>
        <dbReference type="ARBA" id="ARBA00023136"/>
    </source>
</evidence>
<dbReference type="InterPro" id="IPR036259">
    <property type="entry name" value="MFS_trans_sf"/>
</dbReference>
<feature type="transmembrane region" description="Helical" evidence="5">
    <location>
        <begin position="45"/>
        <end position="66"/>
    </location>
</feature>
<dbReference type="GO" id="GO:0022857">
    <property type="term" value="F:transmembrane transporter activity"/>
    <property type="evidence" value="ECO:0007669"/>
    <property type="project" value="InterPro"/>
</dbReference>
<organism evidence="6 7">
    <name type="scientific">Conidiobolus coronatus (strain ATCC 28846 / CBS 209.66 / NRRL 28638)</name>
    <name type="common">Delacroixia coronata</name>
    <dbReference type="NCBI Taxonomy" id="796925"/>
    <lineage>
        <taxon>Eukaryota</taxon>
        <taxon>Fungi</taxon>
        <taxon>Fungi incertae sedis</taxon>
        <taxon>Zoopagomycota</taxon>
        <taxon>Entomophthoromycotina</taxon>
        <taxon>Entomophthoromycetes</taxon>
        <taxon>Entomophthorales</taxon>
        <taxon>Ancylistaceae</taxon>
        <taxon>Conidiobolus</taxon>
    </lineage>
</organism>
<evidence type="ECO:0000256" key="1">
    <source>
        <dbReference type="ARBA" id="ARBA00004141"/>
    </source>
</evidence>
<feature type="non-terminal residue" evidence="6">
    <location>
        <position position="91"/>
    </location>
</feature>
<dbReference type="EMBL" id="KQ964575">
    <property type="protein sequence ID" value="KXN68446.1"/>
    <property type="molecule type" value="Genomic_DNA"/>
</dbReference>
<evidence type="ECO:0000256" key="5">
    <source>
        <dbReference type="SAM" id="Phobius"/>
    </source>
</evidence>
<dbReference type="InterPro" id="IPR000109">
    <property type="entry name" value="POT_fam"/>
</dbReference>
<keyword evidence="7" id="KW-1185">Reference proteome</keyword>
<name>A0A137P075_CONC2</name>
<proteinExistence type="predicted"/>
<reference evidence="6 7" key="1">
    <citation type="journal article" date="2015" name="Genome Biol. Evol.">
        <title>Phylogenomic analyses indicate that early fungi evolved digesting cell walls of algal ancestors of land plants.</title>
        <authorList>
            <person name="Chang Y."/>
            <person name="Wang S."/>
            <person name="Sekimoto S."/>
            <person name="Aerts A.L."/>
            <person name="Choi C."/>
            <person name="Clum A."/>
            <person name="LaButti K.M."/>
            <person name="Lindquist E.A."/>
            <person name="Yee Ngan C."/>
            <person name="Ohm R.A."/>
            <person name="Salamov A.A."/>
            <person name="Grigoriev I.V."/>
            <person name="Spatafora J.W."/>
            <person name="Berbee M.L."/>
        </authorList>
    </citation>
    <scope>NUCLEOTIDE SEQUENCE [LARGE SCALE GENOMIC DNA]</scope>
    <source>
        <strain evidence="6 7">NRRL 28638</strain>
    </source>
</reference>
<sequence length="91" mass="10248">SDLQNDFTIWWQILVYFILAVSEIFASATGLEFAFKYASEELKSFVLALFLFTNCIGSLFGMIIAVWSKDPLYTWVFTGEAAVMGVVAIIF</sequence>
<feature type="transmembrane region" description="Helical" evidence="5">
    <location>
        <begin position="13"/>
        <end position="33"/>
    </location>
</feature>
<comment type="subcellular location">
    <subcellularLocation>
        <location evidence="1">Membrane</location>
        <topology evidence="1">Multi-pass membrane protein</topology>
    </subcellularLocation>
</comment>
<dbReference type="OrthoDB" id="8904098at2759"/>
<dbReference type="GO" id="GO:0016020">
    <property type="term" value="C:membrane"/>
    <property type="evidence" value="ECO:0007669"/>
    <property type="project" value="UniProtKB-SubCell"/>
</dbReference>
<protein>
    <submittedName>
        <fullName evidence="6">Uncharacterized protein</fullName>
    </submittedName>
</protein>
<keyword evidence="3 5" id="KW-1133">Transmembrane helix</keyword>
<dbReference type="Gene3D" id="1.20.1250.20">
    <property type="entry name" value="MFS general substrate transporter like domains"/>
    <property type="match status" value="1"/>
</dbReference>
<evidence type="ECO:0000256" key="2">
    <source>
        <dbReference type="ARBA" id="ARBA00022692"/>
    </source>
</evidence>
<accession>A0A137P075</accession>
<keyword evidence="4 5" id="KW-0472">Membrane</keyword>
<keyword evidence="2 5" id="KW-0812">Transmembrane</keyword>